<evidence type="ECO:0000259" key="3">
    <source>
        <dbReference type="Pfam" id="PF23635"/>
    </source>
</evidence>
<dbReference type="InterPro" id="IPR056594">
    <property type="entry name" value="AT5G49610-like_b-prop"/>
</dbReference>
<gene>
    <name evidence="4" type="ORF">URODEC1_LOCUS69025</name>
</gene>
<feature type="domain" description="F-box" evidence="2">
    <location>
        <begin position="63"/>
        <end position="101"/>
    </location>
</feature>
<dbReference type="Proteomes" id="UP001497457">
    <property type="component" value="Chromosome 27b"/>
</dbReference>
<evidence type="ECO:0000313" key="5">
    <source>
        <dbReference type="Proteomes" id="UP001497457"/>
    </source>
</evidence>
<evidence type="ECO:0000313" key="4">
    <source>
        <dbReference type="EMBL" id="CAL5008497.1"/>
    </source>
</evidence>
<name>A0ABC9BY65_9POAL</name>
<dbReference type="InterPro" id="IPR036047">
    <property type="entry name" value="F-box-like_dom_sf"/>
</dbReference>
<dbReference type="EMBL" id="OZ075137">
    <property type="protein sequence ID" value="CAL5008497.1"/>
    <property type="molecule type" value="Genomic_DNA"/>
</dbReference>
<feature type="domain" description="F-box protein AT5G49610-like beta-propeller" evidence="3">
    <location>
        <begin position="156"/>
        <end position="395"/>
    </location>
</feature>
<feature type="region of interest" description="Disordered" evidence="1">
    <location>
        <begin position="15"/>
        <end position="34"/>
    </location>
</feature>
<reference evidence="4" key="1">
    <citation type="submission" date="2024-10" db="EMBL/GenBank/DDBJ databases">
        <authorList>
            <person name="Ryan C."/>
        </authorList>
    </citation>
    <scope>NUCLEOTIDE SEQUENCE [LARGE SCALE GENOMIC DNA]</scope>
</reference>
<accession>A0ABC9BY65</accession>
<proteinExistence type="predicted"/>
<dbReference type="PANTHER" id="PTHR32133">
    <property type="entry name" value="OS07G0120400 PROTEIN"/>
    <property type="match status" value="1"/>
</dbReference>
<organism evidence="4 5">
    <name type="scientific">Urochloa decumbens</name>
    <dbReference type="NCBI Taxonomy" id="240449"/>
    <lineage>
        <taxon>Eukaryota</taxon>
        <taxon>Viridiplantae</taxon>
        <taxon>Streptophyta</taxon>
        <taxon>Embryophyta</taxon>
        <taxon>Tracheophyta</taxon>
        <taxon>Spermatophyta</taxon>
        <taxon>Magnoliopsida</taxon>
        <taxon>Liliopsida</taxon>
        <taxon>Poales</taxon>
        <taxon>Poaceae</taxon>
        <taxon>PACMAD clade</taxon>
        <taxon>Panicoideae</taxon>
        <taxon>Panicodae</taxon>
        <taxon>Paniceae</taxon>
        <taxon>Melinidinae</taxon>
        <taxon>Urochloa</taxon>
    </lineage>
</organism>
<protein>
    <recommendedName>
        <fullName evidence="6">F-box domain-containing protein</fullName>
    </recommendedName>
</protein>
<dbReference type="PANTHER" id="PTHR32133:SF134">
    <property type="entry name" value="OS05G0320100 PROTEIN"/>
    <property type="match status" value="1"/>
</dbReference>
<dbReference type="AlphaFoldDB" id="A0ABC9BY65"/>
<evidence type="ECO:0000259" key="2">
    <source>
        <dbReference type="Pfam" id="PF00646"/>
    </source>
</evidence>
<evidence type="ECO:0000256" key="1">
    <source>
        <dbReference type="SAM" id="MobiDB-lite"/>
    </source>
</evidence>
<dbReference type="InterPro" id="IPR001810">
    <property type="entry name" value="F-box_dom"/>
</dbReference>
<evidence type="ECO:0008006" key="6">
    <source>
        <dbReference type="Google" id="ProtNLM"/>
    </source>
</evidence>
<keyword evidence="5" id="KW-1185">Reference proteome</keyword>
<sequence length="408" mass="46130">MTQFTKRKVTPAGCFNSEFRRSPAGGGRSLPHRRQRQRVVVQMIKCPTSALSAAPSASLPDNEDILRDILLRLPPLPSSLPRASLVNKLWHRIVSEPAFRRRFRAHHHKSPPLLGFFLEDFNFEQQLDLHIFTPTLDVPDRIPPARFSCPSKGSLLDFRNGLALLHCGSKAVVWDPVTNYQCSIDFPPEFNINCHVRIYFGAVTRDPNSSAFKLVMLYYAVFERTLCASVYESESEKWGEIISIETFSDISKPSVLVGNKLYFLIRYRSGGFLQFDLDNKSMAVIQLSEDIPIPEGSHVQVLRTQDGGLGFAVVTKHRMQLWGKTAISGGNVVRGELQKTVELDQLLSLRPSTSVHESSVIGYDEVSNTIFLWKTMGVFMIQLESMKFKKVSEDTCIRGYFPFASLHF</sequence>
<dbReference type="Pfam" id="PF23635">
    <property type="entry name" value="Beta-prop_AT5G49610-like"/>
    <property type="match status" value="1"/>
</dbReference>
<dbReference type="Pfam" id="PF00646">
    <property type="entry name" value="F-box"/>
    <property type="match status" value="1"/>
</dbReference>
<dbReference type="SUPFAM" id="SSF81383">
    <property type="entry name" value="F-box domain"/>
    <property type="match status" value="1"/>
</dbReference>